<dbReference type="GO" id="GO:0004654">
    <property type="term" value="F:polyribonucleotide nucleotidyltransferase activity"/>
    <property type="evidence" value="ECO:0007669"/>
    <property type="project" value="UniProtKB-EC"/>
</dbReference>
<reference evidence="11" key="1">
    <citation type="submission" date="2020-05" db="EMBL/GenBank/DDBJ databases">
        <authorList>
            <person name="Chiriac C."/>
            <person name="Salcher M."/>
            <person name="Ghai R."/>
            <person name="Kavagutti S V."/>
        </authorList>
    </citation>
    <scope>NUCLEOTIDE SEQUENCE</scope>
</reference>
<evidence type="ECO:0000256" key="7">
    <source>
        <dbReference type="ARBA" id="ARBA00022842"/>
    </source>
</evidence>
<dbReference type="InterPro" id="IPR004088">
    <property type="entry name" value="KH_dom_type_1"/>
</dbReference>
<dbReference type="CDD" id="cd04472">
    <property type="entry name" value="S1_PNPase"/>
    <property type="match status" value="1"/>
</dbReference>
<dbReference type="GO" id="GO:0006396">
    <property type="term" value="P:RNA processing"/>
    <property type="evidence" value="ECO:0007669"/>
    <property type="project" value="InterPro"/>
</dbReference>
<dbReference type="SMART" id="SM00316">
    <property type="entry name" value="S1"/>
    <property type="match status" value="1"/>
</dbReference>
<evidence type="ECO:0000256" key="9">
    <source>
        <dbReference type="SAM" id="MobiDB-lite"/>
    </source>
</evidence>
<dbReference type="GO" id="GO:0005829">
    <property type="term" value="C:cytosol"/>
    <property type="evidence" value="ECO:0007669"/>
    <property type="project" value="TreeGrafter"/>
</dbReference>
<dbReference type="SUPFAM" id="SSF54211">
    <property type="entry name" value="Ribosomal protein S5 domain 2-like"/>
    <property type="match status" value="2"/>
</dbReference>
<feature type="region of interest" description="Disordered" evidence="9">
    <location>
        <begin position="716"/>
        <end position="826"/>
    </location>
</feature>
<dbReference type="GO" id="GO:0006402">
    <property type="term" value="P:mRNA catabolic process"/>
    <property type="evidence" value="ECO:0007669"/>
    <property type="project" value="InterPro"/>
</dbReference>
<dbReference type="FunFam" id="3.30.1370.10:FF:000001">
    <property type="entry name" value="Polyribonucleotide nucleotidyltransferase"/>
    <property type="match status" value="1"/>
</dbReference>
<proteinExistence type="inferred from homology"/>
<dbReference type="InterPro" id="IPR003029">
    <property type="entry name" value="S1_domain"/>
</dbReference>
<organism evidence="11">
    <name type="scientific">freshwater metagenome</name>
    <dbReference type="NCBI Taxonomy" id="449393"/>
    <lineage>
        <taxon>unclassified sequences</taxon>
        <taxon>metagenomes</taxon>
        <taxon>ecological metagenomes</taxon>
    </lineage>
</organism>
<dbReference type="PROSITE" id="PS50126">
    <property type="entry name" value="S1"/>
    <property type="match status" value="1"/>
</dbReference>
<dbReference type="InterPro" id="IPR020568">
    <property type="entry name" value="Ribosomal_Su5_D2-typ_SF"/>
</dbReference>
<evidence type="ECO:0000256" key="5">
    <source>
        <dbReference type="ARBA" id="ARBA00022695"/>
    </source>
</evidence>
<dbReference type="SMART" id="SM00322">
    <property type="entry name" value="KH"/>
    <property type="match status" value="1"/>
</dbReference>
<evidence type="ECO:0000313" key="11">
    <source>
        <dbReference type="EMBL" id="CAB4645896.1"/>
    </source>
</evidence>
<accession>A0A6J6K9H0</accession>
<dbReference type="Pfam" id="PF00013">
    <property type="entry name" value="KH_1"/>
    <property type="match status" value="1"/>
</dbReference>
<dbReference type="CDD" id="cd11364">
    <property type="entry name" value="RNase_PH_PNPase_2"/>
    <property type="match status" value="1"/>
</dbReference>
<dbReference type="GO" id="GO:0046872">
    <property type="term" value="F:metal ion binding"/>
    <property type="evidence" value="ECO:0007669"/>
    <property type="project" value="UniProtKB-KW"/>
</dbReference>
<keyword evidence="8" id="KW-0694">RNA-binding</keyword>
<dbReference type="PANTHER" id="PTHR11252:SF0">
    <property type="entry name" value="POLYRIBONUCLEOTIDE NUCLEOTIDYLTRANSFERASE 1, MITOCHONDRIAL"/>
    <property type="match status" value="1"/>
</dbReference>
<dbReference type="InterPro" id="IPR004087">
    <property type="entry name" value="KH_dom"/>
</dbReference>
<feature type="domain" description="S1 motif" evidence="10">
    <location>
        <begin position="652"/>
        <end position="721"/>
    </location>
</feature>
<feature type="compositionally biased region" description="Acidic residues" evidence="9">
    <location>
        <begin position="816"/>
        <end position="826"/>
    </location>
</feature>
<dbReference type="InterPro" id="IPR012340">
    <property type="entry name" value="NA-bd_OB-fold"/>
</dbReference>
<dbReference type="FunFam" id="3.30.230.70:FF:000001">
    <property type="entry name" value="Polyribonucleotide nucleotidyltransferase"/>
    <property type="match status" value="1"/>
</dbReference>
<dbReference type="NCBIfam" id="NF008805">
    <property type="entry name" value="PRK11824.1"/>
    <property type="match status" value="1"/>
</dbReference>
<dbReference type="Gene3D" id="3.30.230.70">
    <property type="entry name" value="GHMP Kinase, N-terminal domain"/>
    <property type="match status" value="2"/>
</dbReference>
<dbReference type="CDD" id="cd02393">
    <property type="entry name" value="KH-I_PNPase"/>
    <property type="match status" value="1"/>
</dbReference>
<dbReference type="NCBIfam" id="TIGR03591">
    <property type="entry name" value="polynuc_phos"/>
    <property type="match status" value="1"/>
</dbReference>
<evidence type="ECO:0000256" key="8">
    <source>
        <dbReference type="ARBA" id="ARBA00022884"/>
    </source>
</evidence>
<evidence type="ECO:0000256" key="1">
    <source>
        <dbReference type="ARBA" id="ARBA00007404"/>
    </source>
</evidence>
<dbReference type="InterPro" id="IPR012162">
    <property type="entry name" value="PNPase"/>
</dbReference>
<dbReference type="InterPro" id="IPR036612">
    <property type="entry name" value="KH_dom_type_1_sf"/>
</dbReference>
<keyword evidence="5" id="KW-0548">Nucleotidyltransferase</keyword>
<comment type="similarity">
    <text evidence="1">Belongs to the polyribonucleotide nucleotidyltransferase family.</text>
</comment>
<dbReference type="PANTHER" id="PTHR11252">
    <property type="entry name" value="POLYRIBONUCLEOTIDE NUCLEOTIDYLTRANSFERASE"/>
    <property type="match status" value="1"/>
</dbReference>
<dbReference type="FunFam" id="3.30.230.70:FF:000002">
    <property type="entry name" value="Polyribonucleotide nucleotidyltransferase"/>
    <property type="match status" value="1"/>
</dbReference>
<sequence length="826" mass="86942">MADAISVSAPVSGTDKTLTFETGKFALQSQGAVIAKIGETTVLATANAAKGVRDGIDFFPLTVDVEERAYAAGKIPGSFFRREGRPSQAAILTCRLTDRPLRPAFPDGYRNETQVVITVIGADQTNPHDVLAINAASASFMISGIPFDGPIGAVRLAFSQDGQWIAHPTFEEGEESTFELVVAGRELDNGDVAVMMVEAGGTEKSFTYYAEGAPKVTEEVIASGLDASKVFIKESIKLQRQLVASVIATRGPIEPLKYTPVLDYTDELFAAVERVATTTLQPAIRIALKSDRNAAIDAATAETLTALAEEFPGQEKQIKEAVRSLTKKLVRKRVVDEGIRIDGRGPADLRAVSAEVGLIPTAHGTGLFQRGETQVLNVLTMAMPKMNQMIDSITPETSKRYMHDYNMAPWANGETGRVGSPKRREIGHGALAERALFPVVPNQEKFAYTLRLVSEVLSSNGSTSMASVCASSLSLMDAGVPIIAPVAGIAMGLIFDQGKYTALTDILGAEDAFGDMDFKVAGTADAVTALQLDTKIEGIPSEVLAAALQQAKDARLKILGVMNAAIDAPRATVAASAPKIVTFTIPLDKVGEVIGPKGKVINTIQQETGAEINVSDDGATGIITIGSPDNAKVEDARSRILAIVDPPTADLGATYTGRVVNIAQFGAFVNILPGRDGLVHISKLGNGQRIAKVEDVLNIGDEVQVRVDDIDDRGKVSLSLIGPDGEPMKGSGSGPAEGGDRGPRPERGGGRDGGRGNDRGGRGGNDRGGRGGNDRGGRGGNDRGGSSRNDGGARREPNRGSKPAEPAVDNAVSVSFEDEFDNEFNG</sequence>
<dbReference type="SUPFAM" id="SSF54791">
    <property type="entry name" value="Eukaryotic type KH-domain (KH-domain type I)"/>
    <property type="match status" value="1"/>
</dbReference>
<dbReference type="AlphaFoldDB" id="A0A6J6K9H0"/>
<protein>
    <recommendedName>
        <fullName evidence="2">polyribonucleotide nucleotidyltransferase</fullName>
        <ecNumber evidence="2">2.7.7.8</ecNumber>
    </recommendedName>
</protein>
<feature type="compositionally biased region" description="Basic and acidic residues" evidence="9">
    <location>
        <begin position="738"/>
        <end position="781"/>
    </location>
</feature>
<dbReference type="Pfam" id="PF03726">
    <property type="entry name" value="PNPase"/>
    <property type="match status" value="1"/>
</dbReference>
<evidence type="ECO:0000256" key="4">
    <source>
        <dbReference type="ARBA" id="ARBA00022679"/>
    </source>
</evidence>
<keyword evidence="6" id="KW-0479">Metal-binding</keyword>
<gene>
    <name evidence="11" type="ORF">UFOPK2166_00532</name>
</gene>
<keyword evidence="4" id="KW-0808">Transferase</keyword>
<dbReference type="Gene3D" id="2.40.50.140">
    <property type="entry name" value="Nucleic acid-binding proteins"/>
    <property type="match status" value="1"/>
</dbReference>
<dbReference type="SUPFAM" id="SSF55666">
    <property type="entry name" value="Ribonuclease PH domain 2-like"/>
    <property type="match status" value="2"/>
</dbReference>
<dbReference type="PROSITE" id="PS50084">
    <property type="entry name" value="KH_TYPE_1"/>
    <property type="match status" value="1"/>
</dbReference>
<dbReference type="EC" id="2.7.7.8" evidence="2"/>
<dbReference type="InterPro" id="IPR001247">
    <property type="entry name" value="ExoRNase_PH_dom1"/>
</dbReference>
<evidence type="ECO:0000259" key="10">
    <source>
        <dbReference type="PROSITE" id="PS50126"/>
    </source>
</evidence>
<dbReference type="InterPro" id="IPR036345">
    <property type="entry name" value="ExoRNase_PH_dom2_sf"/>
</dbReference>
<dbReference type="Pfam" id="PF00575">
    <property type="entry name" value="S1"/>
    <property type="match status" value="1"/>
</dbReference>
<evidence type="ECO:0000256" key="2">
    <source>
        <dbReference type="ARBA" id="ARBA00012416"/>
    </source>
</evidence>
<name>A0A6J6K9H0_9ZZZZ</name>
<dbReference type="Gene3D" id="3.30.1370.10">
    <property type="entry name" value="K Homology domain, type 1"/>
    <property type="match status" value="1"/>
</dbReference>
<evidence type="ECO:0000256" key="3">
    <source>
        <dbReference type="ARBA" id="ARBA00022490"/>
    </source>
</evidence>
<keyword evidence="3" id="KW-0963">Cytoplasm</keyword>
<dbReference type="GO" id="GO:0003723">
    <property type="term" value="F:RNA binding"/>
    <property type="evidence" value="ECO:0007669"/>
    <property type="project" value="UniProtKB-KW"/>
</dbReference>
<dbReference type="HAMAP" id="MF_01595">
    <property type="entry name" value="PNPase"/>
    <property type="match status" value="1"/>
</dbReference>
<dbReference type="InterPro" id="IPR015848">
    <property type="entry name" value="PNPase_PH_RNA-bd_bac/org-type"/>
</dbReference>
<keyword evidence="7" id="KW-0460">Magnesium</keyword>
<dbReference type="InterPro" id="IPR027408">
    <property type="entry name" value="PNPase/RNase_PH_dom_sf"/>
</dbReference>
<dbReference type="EMBL" id="CAEZWB010000051">
    <property type="protein sequence ID" value="CAB4645896.1"/>
    <property type="molecule type" value="Genomic_DNA"/>
</dbReference>
<dbReference type="SUPFAM" id="SSF50249">
    <property type="entry name" value="Nucleic acid-binding proteins"/>
    <property type="match status" value="1"/>
</dbReference>
<dbReference type="GO" id="GO:0000175">
    <property type="term" value="F:3'-5'-RNA exonuclease activity"/>
    <property type="evidence" value="ECO:0007669"/>
    <property type="project" value="TreeGrafter"/>
</dbReference>
<evidence type="ECO:0000256" key="6">
    <source>
        <dbReference type="ARBA" id="ARBA00022723"/>
    </source>
</evidence>
<dbReference type="Pfam" id="PF01138">
    <property type="entry name" value="RNase_PH"/>
    <property type="match status" value="2"/>
</dbReference>